<reference evidence="1 2" key="1">
    <citation type="submission" date="2023-04" db="EMBL/GenBank/DDBJ databases">
        <title>Complete genome sequence of Alisedimentitalea scapharcae.</title>
        <authorList>
            <person name="Rong J.-C."/>
            <person name="Yi M.-L."/>
            <person name="Zhao Q."/>
        </authorList>
    </citation>
    <scope>NUCLEOTIDE SEQUENCE [LARGE SCALE GENOMIC DNA]</scope>
    <source>
        <strain evidence="1 2">KCTC 42119</strain>
    </source>
</reference>
<proteinExistence type="predicted"/>
<organism evidence="1 2">
    <name type="scientific">Aliisedimentitalea scapharcae</name>
    <dbReference type="NCBI Taxonomy" id="1524259"/>
    <lineage>
        <taxon>Bacteria</taxon>
        <taxon>Pseudomonadati</taxon>
        <taxon>Pseudomonadota</taxon>
        <taxon>Alphaproteobacteria</taxon>
        <taxon>Rhodobacterales</taxon>
        <taxon>Roseobacteraceae</taxon>
        <taxon>Aliisedimentitalea</taxon>
    </lineage>
</organism>
<gene>
    <name evidence="1" type="ORF">QEZ52_08450</name>
</gene>
<accession>A0ABZ2XWT5</accession>
<keyword evidence="2" id="KW-1185">Reference proteome</keyword>
<evidence type="ECO:0000313" key="2">
    <source>
        <dbReference type="Proteomes" id="UP001623232"/>
    </source>
</evidence>
<sequence>MFEIFVLAIFSLVVVLYAQARAAAREIRRNRKLTGASVIK</sequence>
<protein>
    <submittedName>
        <fullName evidence="1">Uncharacterized protein</fullName>
    </submittedName>
</protein>
<dbReference type="Proteomes" id="UP001623232">
    <property type="component" value="Chromosome"/>
</dbReference>
<name>A0ABZ2XWT5_9RHOB</name>
<dbReference type="RefSeq" id="WP_406649426.1">
    <property type="nucleotide sequence ID" value="NZ_CP123584.1"/>
</dbReference>
<dbReference type="EMBL" id="CP123584">
    <property type="protein sequence ID" value="WZK90563.1"/>
    <property type="molecule type" value="Genomic_DNA"/>
</dbReference>
<evidence type="ECO:0000313" key="1">
    <source>
        <dbReference type="EMBL" id="WZK90563.1"/>
    </source>
</evidence>